<gene>
    <name evidence="1" type="ORF">GCM10010916_15830</name>
</gene>
<dbReference type="InterPro" id="IPR012347">
    <property type="entry name" value="Ferritin-like"/>
</dbReference>
<proteinExistence type="predicted"/>
<protein>
    <recommendedName>
        <fullName evidence="3">Coat protein F</fullName>
    </recommendedName>
</protein>
<dbReference type="InterPro" id="IPR012851">
    <property type="entry name" value="Spore_coat_CotF-like"/>
</dbReference>
<sequence length="132" mass="15367">MYQSHNQSLMPEQDMAYTVLADLKRVSREYAIAATESTCPDIRQLFTSLLNSTLRLQGDLFQTMQQLKMYTPSSPALKQEIDKQLRQHEQTFQKTKQFLQQTNGNVQQFSNLAGQHQMQQASMQQPNNPYYM</sequence>
<dbReference type="Gene3D" id="1.20.1260.10">
    <property type="match status" value="1"/>
</dbReference>
<dbReference type="EMBL" id="BMGR01000004">
    <property type="protein sequence ID" value="GGF99370.1"/>
    <property type="molecule type" value="Genomic_DNA"/>
</dbReference>
<evidence type="ECO:0000313" key="2">
    <source>
        <dbReference type="Proteomes" id="UP000644756"/>
    </source>
</evidence>
<comment type="caution">
    <text evidence="1">The sequence shown here is derived from an EMBL/GenBank/DDBJ whole genome shotgun (WGS) entry which is preliminary data.</text>
</comment>
<keyword evidence="2" id="KW-1185">Reference proteome</keyword>
<reference evidence="1" key="2">
    <citation type="submission" date="2020-09" db="EMBL/GenBank/DDBJ databases">
        <authorList>
            <person name="Sun Q."/>
            <person name="Zhou Y."/>
        </authorList>
    </citation>
    <scope>NUCLEOTIDE SEQUENCE</scope>
    <source>
        <strain evidence="1">CGMCC 1.12987</strain>
    </source>
</reference>
<dbReference type="Proteomes" id="UP000644756">
    <property type="component" value="Unassembled WGS sequence"/>
</dbReference>
<dbReference type="AlphaFoldDB" id="A0A917CWP8"/>
<evidence type="ECO:0000313" key="1">
    <source>
        <dbReference type="EMBL" id="GGF99370.1"/>
    </source>
</evidence>
<name>A0A917CWP8_9BACL</name>
<organism evidence="1 2">
    <name type="scientific">Paenibacillus abyssi</name>
    <dbReference type="NCBI Taxonomy" id="1340531"/>
    <lineage>
        <taxon>Bacteria</taxon>
        <taxon>Bacillati</taxon>
        <taxon>Bacillota</taxon>
        <taxon>Bacilli</taxon>
        <taxon>Bacillales</taxon>
        <taxon>Paenibacillaceae</taxon>
        <taxon>Paenibacillus</taxon>
    </lineage>
</organism>
<accession>A0A917CWP8</accession>
<dbReference type="Pfam" id="PF07875">
    <property type="entry name" value="Coat_F"/>
    <property type="match status" value="1"/>
</dbReference>
<reference evidence="1" key="1">
    <citation type="journal article" date="2014" name="Int. J. Syst. Evol. Microbiol.">
        <title>Complete genome sequence of Corynebacterium casei LMG S-19264T (=DSM 44701T), isolated from a smear-ripened cheese.</title>
        <authorList>
            <consortium name="US DOE Joint Genome Institute (JGI-PGF)"/>
            <person name="Walter F."/>
            <person name="Albersmeier A."/>
            <person name="Kalinowski J."/>
            <person name="Ruckert C."/>
        </authorList>
    </citation>
    <scope>NUCLEOTIDE SEQUENCE</scope>
    <source>
        <strain evidence="1">CGMCC 1.12987</strain>
    </source>
</reference>
<dbReference type="RefSeq" id="WP_229725014.1">
    <property type="nucleotide sequence ID" value="NZ_BMGR01000004.1"/>
</dbReference>
<evidence type="ECO:0008006" key="3">
    <source>
        <dbReference type="Google" id="ProtNLM"/>
    </source>
</evidence>